<organism evidence="2 3">
    <name type="scientific">Cyphomyrmex costatus</name>
    <dbReference type="NCBI Taxonomy" id="456900"/>
    <lineage>
        <taxon>Eukaryota</taxon>
        <taxon>Metazoa</taxon>
        <taxon>Ecdysozoa</taxon>
        <taxon>Arthropoda</taxon>
        <taxon>Hexapoda</taxon>
        <taxon>Insecta</taxon>
        <taxon>Pterygota</taxon>
        <taxon>Neoptera</taxon>
        <taxon>Endopterygota</taxon>
        <taxon>Hymenoptera</taxon>
        <taxon>Apocrita</taxon>
        <taxon>Aculeata</taxon>
        <taxon>Formicoidea</taxon>
        <taxon>Formicidae</taxon>
        <taxon>Myrmicinae</taxon>
        <taxon>Cyphomyrmex</taxon>
    </lineage>
</organism>
<dbReference type="STRING" id="456900.A0A195CM99"/>
<dbReference type="Proteomes" id="UP000078542">
    <property type="component" value="Unassembled WGS sequence"/>
</dbReference>
<proteinExistence type="predicted"/>
<protein>
    <submittedName>
        <fullName evidence="2">Uncharacterized protein</fullName>
    </submittedName>
</protein>
<dbReference type="KEGG" id="ccoa:108774728"/>
<dbReference type="AlphaFoldDB" id="A0A195CM99"/>
<reference evidence="2 3" key="1">
    <citation type="submission" date="2016-03" db="EMBL/GenBank/DDBJ databases">
        <title>Cyphomyrmex costatus WGS genome.</title>
        <authorList>
            <person name="Nygaard S."/>
            <person name="Hu H."/>
            <person name="Boomsma J."/>
            <person name="Zhang G."/>
        </authorList>
    </citation>
    <scope>NUCLEOTIDE SEQUENCE [LARGE SCALE GENOMIC DNA]</scope>
    <source>
        <strain evidence="2">MS0001</strain>
        <tissue evidence="2">Whole body</tissue>
    </source>
</reference>
<feature type="region of interest" description="Disordered" evidence="1">
    <location>
        <begin position="1"/>
        <end position="54"/>
    </location>
</feature>
<name>A0A195CM99_9HYME</name>
<dbReference type="EMBL" id="KQ977574">
    <property type="protein sequence ID" value="KYN01838.1"/>
    <property type="molecule type" value="Genomic_DNA"/>
</dbReference>
<accession>A0A195CM99</accession>
<keyword evidence="3" id="KW-1185">Reference proteome</keyword>
<feature type="region of interest" description="Disordered" evidence="1">
    <location>
        <begin position="83"/>
        <end position="109"/>
    </location>
</feature>
<evidence type="ECO:0000313" key="3">
    <source>
        <dbReference type="Proteomes" id="UP000078542"/>
    </source>
</evidence>
<evidence type="ECO:0000256" key="1">
    <source>
        <dbReference type="SAM" id="MobiDB-lite"/>
    </source>
</evidence>
<dbReference type="OrthoDB" id="16679at2759"/>
<gene>
    <name evidence="2" type="ORF">ALC62_07310</name>
</gene>
<evidence type="ECO:0000313" key="2">
    <source>
        <dbReference type="EMBL" id="KYN01838.1"/>
    </source>
</evidence>
<sequence length="220" mass="25572">MSNMFNLYAESDKGQTKSMTPSKTSQEIRLNPSKTMGGTKPKGLSIRSNSDMNIPSVYSAKKNTHVKEHDSKLKMTQIDIQGRPISPGKRIEERKQIGQSNKTSKKPLNDVFKKPLLPKKNIKRLPQMEKLAYWHDDQYDFDYRYIDTVEKEFKDLFSKRKENMKPDKQSVLVSDPETLLLSNMEKLIPDRTFDEEHMKYLSPNLLQVSDISDDEIRNDN</sequence>
<feature type="compositionally biased region" description="Polar residues" evidence="1">
    <location>
        <begin position="16"/>
        <end position="36"/>
    </location>
</feature>